<reference evidence="1" key="1">
    <citation type="submission" date="2022-08" db="UniProtKB">
        <authorList>
            <consortium name="EnsemblMetazoa"/>
        </authorList>
    </citation>
    <scope>IDENTIFICATION</scope>
    <source>
        <strain evidence="1">Dongola</strain>
    </source>
</reference>
<dbReference type="AlphaFoldDB" id="A0A182IHJ8"/>
<dbReference type="Proteomes" id="UP000075840">
    <property type="component" value="Unassembled WGS sequence"/>
</dbReference>
<dbReference type="EnsemblMetazoa" id="AARA014922-RA">
    <property type="protein sequence ID" value="AARA014922-PA"/>
    <property type="gene ID" value="AARA014922"/>
</dbReference>
<accession>A0A182IHJ8</accession>
<dbReference type="EMBL" id="APCN01001259">
    <property type="status" value="NOT_ANNOTATED_CDS"/>
    <property type="molecule type" value="Genomic_DNA"/>
</dbReference>
<evidence type="ECO:0000313" key="1">
    <source>
        <dbReference type="EnsemblMetazoa" id="AARA014922-PA"/>
    </source>
</evidence>
<dbReference type="VEuPathDB" id="VectorBase:AARA014922"/>
<protein>
    <submittedName>
        <fullName evidence="1">Uncharacterized protein</fullName>
    </submittedName>
</protein>
<evidence type="ECO:0000313" key="2">
    <source>
        <dbReference type="Proteomes" id="UP000075840"/>
    </source>
</evidence>
<keyword evidence="2" id="KW-1185">Reference proteome</keyword>
<sequence length="57" mass="6253">MSPTQRPTSNISKEYFCTCRVTVCAIFVLSSSPSACPPTETCTSCTELDSSEKRKEN</sequence>
<name>A0A182IHJ8_ANOAR</name>
<proteinExistence type="predicted"/>
<organism evidence="1 2">
    <name type="scientific">Anopheles arabiensis</name>
    <name type="common">Mosquito</name>
    <dbReference type="NCBI Taxonomy" id="7173"/>
    <lineage>
        <taxon>Eukaryota</taxon>
        <taxon>Metazoa</taxon>
        <taxon>Ecdysozoa</taxon>
        <taxon>Arthropoda</taxon>
        <taxon>Hexapoda</taxon>
        <taxon>Insecta</taxon>
        <taxon>Pterygota</taxon>
        <taxon>Neoptera</taxon>
        <taxon>Endopterygota</taxon>
        <taxon>Diptera</taxon>
        <taxon>Nematocera</taxon>
        <taxon>Culicoidea</taxon>
        <taxon>Culicidae</taxon>
        <taxon>Anophelinae</taxon>
        <taxon>Anopheles</taxon>
    </lineage>
</organism>